<sequence>MKKLKSASLGVLVQLPQRAELWVSYVRKCIPDLRTQTHTHTHKHTHDSL</sequence>
<organism evidence="1">
    <name type="scientific">Anguilla anguilla</name>
    <name type="common">European freshwater eel</name>
    <name type="synonym">Muraena anguilla</name>
    <dbReference type="NCBI Taxonomy" id="7936"/>
    <lineage>
        <taxon>Eukaryota</taxon>
        <taxon>Metazoa</taxon>
        <taxon>Chordata</taxon>
        <taxon>Craniata</taxon>
        <taxon>Vertebrata</taxon>
        <taxon>Euteleostomi</taxon>
        <taxon>Actinopterygii</taxon>
        <taxon>Neopterygii</taxon>
        <taxon>Teleostei</taxon>
        <taxon>Anguilliformes</taxon>
        <taxon>Anguillidae</taxon>
        <taxon>Anguilla</taxon>
    </lineage>
</organism>
<dbReference type="AlphaFoldDB" id="A0A0E9QW69"/>
<proteinExistence type="predicted"/>
<evidence type="ECO:0000313" key="1">
    <source>
        <dbReference type="EMBL" id="JAH20328.1"/>
    </source>
</evidence>
<dbReference type="EMBL" id="GBXM01088249">
    <property type="protein sequence ID" value="JAH20328.1"/>
    <property type="molecule type" value="Transcribed_RNA"/>
</dbReference>
<name>A0A0E9QW69_ANGAN</name>
<reference evidence="1" key="1">
    <citation type="submission" date="2014-11" db="EMBL/GenBank/DDBJ databases">
        <authorList>
            <person name="Amaro Gonzalez C."/>
        </authorList>
    </citation>
    <scope>NUCLEOTIDE SEQUENCE</scope>
</reference>
<reference evidence="1" key="2">
    <citation type="journal article" date="2015" name="Fish Shellfish Immunol.">
        <title>Early steps in the European eel (Anguilla anguilla)-Vibrio vulnificus interaction in the gills: Role of the RtxA13 toxin.</title>
        <authorList>
            <person name="Callol A."/>
            <person name="Pajuelo D."/>
            <person name="Ebbesson L."/>
            <person name="Teles M."/>
            <person name="MacKenzie S."/>
            <person name="Amaro C."/>
        </authorList>
    </citation>
    <scope>NUCLEOTIDE SEQUENCE</scope>
</reference>
<accession>A0A0E9QW69</accession>
<protein>
    <submittedName>
        <fullName evidence="1">Uncharacterized protein</fullName>
    </submittedName>
</protein>